<dbReference type="PANTHER" id="PTHR42770">
    <property type="entry name" value="AMINO ACID TRANSPORTER-RELATED"/>
    <property type="match status" value="1"/>
</dbReference>
<feature type="transmembrane region" description="Helical" evidence="6">
    <location>
        <begin position="195"/>
        <end position="217"/>
    </location>
</feature>
<dbReference type="EMBL" id="JACOOO010000049">
    <property type="protein sequence ID" value="MBC5631066.1"/>
    <property type="molecule type" value="Genomic_DNA"/>
</dbReference>
<feature type="transmembrane region" description="Helical" evidence="6">
    <location>
        <begin position="86"/>
        <end position="113"/>
    </location>
</feature>
<dbReference type="PIRSF" id="PIRSF006060">
    <property type="entry name" value="AA_transporter"/>
    <property type="match status" value="1"/>
</dbReference>
<feature type="transmembrane region" description="Helical" evidence="6">
    <location>
        <begin position="157"/>
        <end position="175"/>
    </location>
</feature>
<comment type="subcellular location">
    <subcellularLocation>
        <location evidence="1">Cell membrane</location>
        <topology evidence="1">Multi-pass membrane protein</topology>
    </subcellularLocation>
</comment>
<keyword evidence="5 6" id="KW-0472">Membrane</keyword>
<dbReference type="PANTHER" id="PTHR42770:SF18">
    <property type="entry name" value="ARGININE_AGMATINE ANTIPORTER"/>
    <property type="match status" value="1"/>
</dbReference>
<keyword evidence="3 6" id="KW-0812">Transmembrane</keyword>
<feature type="transmembrane region" description="Helical" evidence="6">
    <location>
        <begin position="12"/>
        <end position="33"/>
    </location>
</feature>
<keyword evidence="4 6" id="KW-1133">Transmembrane helix</keyword>
<gene>
    <name evidence="7" type="ORF">H8S20_19775</name>
</gene>
<evidence type="ECO:0000313" key="8">
    <source>
        <dbReference type="Proteomes" id="UP000596929"/>
    </source>
</evidence>
<organism evidence="7 8">
    <name type="scientific">Clostridium hominis</name>
    <dbReference type="NCBI Taxonomy" id="2763036"/>
    <lineage>
        <taxon>Bacteria</taxon>
        <taxon>Bacillati</taxon>
        <taxon>Bacillota</taxon>
        <taxon>Clostridia</taxon>
        <taxon>Eubacteriales</taxon>
        <taxon>Clostridiaceae</taxon>
        <taxon>Clostridium</taxon>
    </lineage>
</organism>
<evidence type="ECO:0000256" key="2">
    <source>
        <dbReference type="ARBA" id="ARBA00022475"/>
    </source>
</evidence>
<dbReference type="InterPro" id="IPR002293">
    <property type="entry name" value="AA/rel_permease1"/>
</dbReference>
<evidence type="ECO:0000256" key="5">
    <source>
        <dbReference type="ARBA" id="ARBA00023136"/>
    </source>
</evidence>
<sequence length="439" mass="47625">MENKNLKKDMGLFMATMLVCGNMIGSGVFMLPATLAEVSGPLATILAWILTTIGSVLVAISFANLGSKFPETGGAYQYVKEAFGEFAGFLSAWLYWNGSWIGNTAILVTLTSYSAAIFPFLNHPIYSIIYSSAILWAVTILNIVGVKQAGKIQSFTTVFKIVFFALFIIVAFLNFDKNNLIPLLPENKGLETISLAATTTLWAFIGLESATVAAGEIKDPEKNVKRSTIYGLVISAVIYLAISIASMGAMPNEVLAKSTAPLTDILTKALGSSVGIVISAIVVVSILGTTIGWILATARVSYAAGQDGVFPKIFGKVSSKYNTPVYSLVISSALVNILLLTNYQRSMVSAFAFITILATLSYLPVYLLSVSAEIMIMFRTEKKISIRMFVAKSILPLLAFIYTVWTIYGSGAEIVMWGFILMLLGVPFYIYNYHKNRTT</sequence>
<dbReference type="Pfam" id="PF13520">
    <property type="entry name" value="AA_permease_2"/>
    <property type="match status" value="1"/>
</dbReference>
<feature type="transmembrane region" description="Helical" evidence="6">
    <location>
        <begin position="389"/>
        <end position="408"/>
    </location>
</feature>
<comment type="caution">
    <text evidence="7">The sequence shown here is derived from an EMBL/GenBank/DDBJ whole genome shotgun (WGS) entry which is preliminary data.</text>
</comment>
<dbReference type="Gene3D" id="1.20.1740.10">
    <property type="entry name" value="Amino acid/polyamine transporter I"/>
    <property type="match status" value="1"/>
</dbReference>
<keyword evidence="8" id="KW-1185">Reference proteome</keyword>
<evidence type="ECO:0000256" key="4">
    <source>
        <dbReference type="ARBA" id="ARBA00022989"/>
    </source>
</evidence>
<keyword evidence="2" id="KW-1003">Cell membrane</keyword>
<dbReference type="RefSeq" id="WP_032119388.1">
    <property type="nucleotide sequence ID" value="NZ_JACOOO010000049.1"/>
</dbReference>
<feature type="transmembrane region" description="Helical" evidence="6">
    <location>
        <begin position="270"/>
        <end position="296"/>
    </location>
</feature>
<feature type="transmembrane region" description="Helical" evidence="6">
    <location>
        <begin position="349"/>
        <end position="368"/>
    </location>
</feature>
<evidence type="ECO:0000256" key="6">
    <source>
        <dbReference type="SAM" id="Phobius"/>
    </source>
</evidence>
<evidence type="ECO:0000256" key="3">
    <source>
        <dbReference type="ARBA" id="ARBA00022692"/>
    </source>
</evidence>
<proteinExistence type="predicted"/>
<dbReference type="Proteomes" id="UP000596929">
    <property type="component" value="Unassembled WGS sequence"/>
</dbReference>
<dbReference type="InterPro" id="IPR050367">
    <property type="entry name" value="APC_superfamily"/>
</dbReference>
<feature type="transmembrane region" description="Helical" evidence="6">
    <location>
        <begin position="229"/>
        <end position="250"/>
    </location>
</feature>
<evidence type="ECO:0000313" key="7">
    <source>
        <dbReference type="EMBL" id="MBC5631066.1"/>
    </source>
</evidence>
<name>A0ABR7DHZ5_9CLOT</name>
<feature type="transmembrane region" description="Helical" evidence="6">
    <location>
        <begin position="325"/>
        <end position="343"/>
    </location>
</feature>
<evidence type="ECO:0000256" key="1">
    <source>
        <dbReference type="ARBA" id="ARBA00004651"/>
    </source>
</evidence>
<feature type="transmembrane region" description="Helical" evidence="6">
    <location>
        <begin position="45"/>
        <end position="65"/>
    </location>
</feature>
<feature type="transmembrane region" description="Helical" evidence="6">
    <location>
        <begin position="125"/>
        <end position="145"/>
    </location>
</feature>
<reference evidence="7 8" key="1">
    <citation type="submission" date="2020-08" db="EMBL/GenBank/DDBJ databases">
        <title>Genome public.</title>
        <authorList>
            <person name="Liu C."/>
            <person name="Sun Q."/>
        </authorList>
    </citation>
    <scope>NUCLEOTIDE SEQUENCE [LARGE SCALE GENOMIC DNA]</scope>
    <source>
        <strain evidence="7 8">NSJ-6</strain>
    </source>
</reference>
<accession>A0ABR7DHZ5</accession>
<feature type="transmembrane region" description="Helical" evidence="6">
    <location>
        <begin position="414"/>
        <end position="431"/>
    </location>
</feature>
<protein>
    <submittedName>
        <fullName evidence="7">Amino acid permease</fullName>
    </submittedName>
</protein>